<protein>
    <submittedName>
        <fullName evidence="1">Uncharacterized protein</fullName>
    </submittedName>
</protein>
<dbReference type="AlphaFoldDB" id="A0A971M6K2"/>
<proteinExistence type="predicted"/>
<comment type="caution">
    <text evidence="1">The sequence shown here is derived from an EMBL/GenBank/DDBJ whole genome shotgun (WGS) entry which is preliminary data.</text>
</comment>
<reference evidence="1" key="1">
    <citation type="journal article" date="2020" name="Biotechnol. Biofuels">
        <title>New insights from the biogas microbiome by comprehensive genome-resolved metagenomics of nearly 1600 species originating from multiple anaerobic digesters.</title>
        <authorList>
            <person name="Campanaro S."/>
            <person name="Treu L."/>
            <person name="Rodriguez-R L.M."/>
            <person name="Kovalovszki A."/>
            <person name="Ziels R.M."/>
            <person name="Maus I."/>
            <person name="Zhu X."/>
            <person name="Kougias P.G."/>
            <person name="Basile A."/>
            <person name="Luo G."/>
            <person name="Schluter A."/>
            <person name="Konstantinidis K.T."/>
            <person name="Angelidaki I."/>
        </authorList>
    </citation>
    <scope>NUCLEOTIDE SEQUENCE</scope>
    <source>
        <strain evidence="1">AS06rmzACSIP_7</strain>
    </source>
</reference>
<evidence type="ECO:0000313" key="1">
    <source>
        <dbReference type="EMBL" id="NLW36897.1"/>
    </source>
</evidence>
<dbReference type="Proteomes" id="UP000777265">
    <property type="component" value="Unassembled WGS sequence"/>
</dbReference>
<accession>A0A971M6K2</accession>
<dbReference type="EMBL" id="JAAYEE010000317">
    <property type="protein sequence ID" value="NLW36897.1"/>
    <property type="molecule type" value="Genomic_DNA"/>
</dbReference>
<organism evidence="1 2">
    <name type="scientific">Syntrophorhabdus aromaticivorans</name>
    <dbReference type="NCBI Taxonomy" id="328301"/>
    <lineage>
        <taxon>Bacteria</taxon>
        <taxon>Pseudomonadati</taxon>
        <taxon>Thermodesulfobacteriota</taxon>
        <taxon>Syntrophorhabdia</taxon>
        <taxon>Syntrophorhabdales</taxon>
        <taxon>Syntrophorhabdaceae</taxon>
        <taxon>Syntrophorhabdus</taxon>
    </lineage>
</organism>
<sequence length="174" mass="18963">MPLGFVSSPRHGQHFDLAKLAVRKLKSANLALKGKNEREFEQAVVGHLQSSPTIRKNLITQVGTDEVDKITQASLFGFSHRPDASIGKDGTAIEIKVISGGQSAREILGQSIAYRMQYRFVIIVLIDRSEGRQIVDLCSDKKSSEFSLFAGLAESMNIFSVIGPDGPSSNIAFI</sequence>
<name>A0A971M6K2_9BACT</name>
<reference evidence="1" key="2">
    <citation type="submission" date="2020-01" db="EMBL/GenBank/DDBJ databases">
        <authorList>
            <person name="Campanaro S."/>
        </authorList>
    </citation>
    <scope>NUCLEOTIDE SEQUENCE</scope>
    <source>
        <strain evidence="1">AS06rmzACSIP_7</strain>
    </source>
</reference>
<evidence type="ECO:0000313" key="2">
    <source>
        <dbReference type="Proteomes" id="UP000777265"/>
    </source>
</evidence>
<gene>
    <name evidence="1" type="ORF">GXY80_15700</name>
</gene>